<proteinExistence type="predicted"/>
<comment type="caution">
    <text evidence="1">The sequence shown here is derived from an EMBL/GenBank/DDBJ whole genome shotgun (WGS) entry which is preliminary data.</text>
</comment>
<dbReference type="EMBL" id="JAVDUU010000004">
    <property type="protein sequence ID" value="MDR6944241.1"/>
    <property type="molecule type" value="Genomic_DNA"/>
</dbReference>
<evidence type="ECO:0008006" key="3">
    <source>
        <dbReference type="Google" id="ProtNLM"/>
    </source>
</evidence>
<sequence>MIKLKYLFLIFTLFFLACKKEQLLNPDQRKTINLTIKGYVTTTDTLEFLLNNKVLGQGFDTKFTFNGTLFNAGDKIQIRKKADNKIIGNIEVATSPFNQVRKVFYDGTTLSSNLVLTPVKNPENMGFRLRFSTTATDFYGGPVDIEIFEHTFDWDTFGDTYVSVKKVKNITGAFGEFVELKPLESTETITKSYVLKVYKAGTKELPYTSMDHVFLDDPDNNYSSDISFDKGESKLFSVSPTSYADAPPGDVFSGYQIVDISFAFK</sequence>
<keyword evidence="2" id="KW-1185">Reference proteome</keyword>
<evidence type="ECO:0000313" key="2">
    <source>
        <dbReference type="Proteomes" id="UP001247620"/>
    </source>
</evidence>
<organism evidence="1 2">
    <name type="scientific">Mucilaginibacter pocheonensis</name>
    <dbReference type="NCBI Taxonomy" id="398050"/>
    <lineage>
        <taxon>Bacteria</taxon>
        <taxon>Pseudomonadati</taxon>
        <taxon>Bacteroidota</taxon>
        <taxon>Sphingobacteriia</taxon>
        <taxon>Sphingobacteriales</taxon>
        <taxon>Sphingobacteriaceae</taxon>
        <taxon>Mucilaginibacter</taxon>
    </lineage>
</organism>
<dbReference type="Proteomes" id="UP001247620">
    <property type="component" value="Unassembled WGS sequence"/>
</dbReference>
<dbReference type="PROSITE" id="PS51257">
    <property type="entry name" value="PROKAR_LIPOPROTEIN"/>
    <property type="match status" value="1"/>
</dbReference>
<name>A0ABU1TFR8_9SPHI</name>
<dbReference type="RefSeq" id="WP_310099942.1">
    <property type="nucleotide sequence ID" value="NZ_JAVDUU010000004.1"/>
</dbReference>
<reference evidence="1 2" key="1">
    <citation type="submission" date="2023-07" db="EMBL/GenBank/DDBJ databases">
        <title>Sorghum-associated microbial communities from plants grown in Nebraska, USA.</title>
        <authorList>
            <person name="Schachtman D."/>
        </authorList>
    </citation>
    <scope>NUCLEOTIDE SEQUENCE [LARGE SCALE GENOMIC DNA]</scope>
    <source>
        <strain evidence="1 2">3262</strain>
    </source>
</reference>
<evidence type="ECO:0000313" key="1">
    <source>
        <dbReference type="EMBL" id="MDR6944241.1"/>
    </source>
</evidence>
<accession>A0ABU1TFR8</accession>
<protein>
    <recommendedName>
        <fullName evidence="3">DUF4249 family protein</fullName>
    </recommendedName>
</protein>
<gene>
    <name evidence="1" type="ORF">J2W55_004101</name>
</gene>